<feature type="transmembrane region" description="Helical" evidence="5">
    <location>
        <begin position="28"/>
        <end position="45"/>
    </location>
</feature>
<dbReference type="EMBL" id="DQWQ01000059">
    <property type="protein sequence ID" value="HDD35413.1"/>
    <property type="molecule type" value="Genomic_DNA"/>
</dbReference>
<dbReference type="Proteomes" id="UP000885706">
    <property type="component" value="Unassembled WGS sequence"/>
</dbReference>
<dbReference type="Pfam" id="PF04893">
    <property type="entry name" value="Yip1"/>
    <property type="match status" value="1"/>
</dbReference>
<evidence type="ECO:0000256" key="3">
    <source>
        <dbReference type="ARBA" id="ARBA00022989"/>
    </source>
</evidence>
<keyword evidence="4 5" id="KW-0472">Membrane</keyword>
<protein>
    <recommendedName>
        <fullName evidence="6">Yip1 domain-containing protein</fullName>
    </recommendedName>
</protein>
<name>A0A7V0I9W0_DESA2</name>
<evidence type="ECO:0000256" key="4">
    <source>
        <dbReference type="ARBA" id="ARBA00023136"/>
    </source>
</evidence>
<keyword evidence="3 5" id="KW-1133">Transmembrane helix</keyword>
<feature type="transmembrane region" description="Helical" evidence="5">
    <location>
        <begin position="117"/>
        <end position="136"/>
    </location>
</feature>
<evidence type="ECO:0000313" key="7">
    <source>
        <dbReference type="EMBL" id="HDD35413.1"/>
    </source>
</evidence>
<evidence type="ECO:0000256" key="2">
    <source>
        <dbReference type="ARBA" id="ARBA00022692"/>
    </source>
</evidence>
<dbReference type="AlphaFoldDB" id="A0A7V0I9W0"/>
<evidence type="ECO:0000256" key="5">
    <source>
        <dbReference type="SAM" id="Phobius"/>
    </source>
</evidence>
<gene>
    <name evidence="7" type="ORF">ENF30_01295</name>
</gene>
<comment type="caution">
    <text evidence="7">The sequence shown here is derived from an EMBL/GenBank/DDBJ whole genome shotgun (WGS) entry which is preliminary data.</text>
</comment>
<accession>A0A7V0I9W0</accession>
<comment type="subcellular location">
    <subcellularLocation>
        <location evidence="1">Membrane</location>
        <topology evidence="1">Multi-pass membrane protein</topology>
    </subcellularLocation>
</comment>
<feature type="transmembrane region" description="Helical" evidence="5">
    <location>
        <begin position="52"/>
        <end position="73"/>
    </location>
</feature>
<organism evidence="7">
    <name type="scientific">Desulfofervidus auxilii</name>
    <dbReference type="NCBI Taxonomy" id="1621989"/>
    <lineage>
        <taxon>Bacteria</taxon>
        <taxon>Pseudomonadati</taxon>
        <taxon>Thermodesulfobacteriota</taxon>
        <taxon>Candidatus Desulfofervidia</taxon>
        <taxon>Candidatus Desulfofervidales</taxon>
        <taxon>Candidatus Desulfofervidaceae</taxon>
        <taxon>Candidatus Desulfofervidus</taxon>
    </lineage>
</organism>
<evidence type="ECO:0000259" key="6">
    <source>
        <dbReference type="Pfam" id="PF04893"/>
    </source>
</evidence>
<dbReference type="GO" id="GO:0016020">
    <property type="term" value="C:membrane"/>
    <property type="evidence" value="ECO:0007669"/>
    <property type="project" value="UniProtKB-SubCell"/>
</dbReference>
<proteinExistence type="predicted"/>
<feature type="domain" description="Yip1" evidence="6">
    <location>
        <begin position="34"/>
        <end position="160"/>
    </location>
</feature>
<keyword evidence="2 5" id="KW-0812">Transmembrane</keyword>
<dbReference type="InterPro" id="IPR006977">
    <property type="entry name" value="Yip1_dom"/>
</dbReference>
<sequence length="170" mass="18901">MEDFAHRILRAIRLEAALYEEVKADESALPQAVVIVILSSIAGGLGEAQRALFLGIAISLISWFIWAYFIYIIGTKWLPEYQTQSNLKGMLRVLGFASAPGILRIFSVILPIRKTIFFITTIWTIIAMIVAVRQALNYKSTARAAIVCFIAWLAQAMILGSLLALMMKGH</sequence>
<evidence type="ECO:0000256" key="1">
    <source>
        <dbReference type="ARBA" id="ARBA00004141"/>
    </source>
</evidence>
<feature type="transmembrane region" description="Helical" evidence="5">
    <location>
        <begin position="142"/>
        <end position="165"/>
    </location>
</feature>
<reference evidence="7" key="1">
    <citation type="journal article" date="2020" name="mSystems">
        <title>Genome- and Community-Level Interaction Insights into Carbon Utilization and Element Cycling Functions of Hydrothermarchaeota in Hydrothermal Sediment.</title>
        <authorList>
            <person name="Zhou Z."/>
            <person name="Liu Y."/>
            <person name="Xu W."/>
            <person name="Pan J."/>
            <person name="Luo Z.H."/>
            <person name="Li M."/>
        </authorList>
    </citation>
    <scope>NUCLEOTIDE SEQUENCE [LARGE SCALE GENOMIC DNA]</scope>
    <source>
        <strain evidence="7">HyVt-113</strain>
    </source>
</reference>
<feature type="transmembrane region" description="Helical" evidence="5">
    <location>
        <begin position="93"/>
        <end position="110"/>
    </location>
</feature>